<dbReference type="VEuPathDB" id="FungiDB:G647_09477"/>
<dbReference type="HOGENOM" id="CLU_010194_9_0_1"/>
<dbReference type="InterPro" id="IPR051468">
    <property type="entry name" value="Fungal_SecMetab_SDRs"/>
</dbReference>
<dbReference type="OrthoDB" id="1933717at2759"/>
<reference evidence="2 3" key="1">
    <citation type="submission" date="2013-03" db="EMBL/GenBank/DDBJ databases">
        <title>The Genome Sequence of Cladophialophora carrionii CBS 160.54.</title>
        <authorList>
            <consortium name="The Broad Institute Genomics Platform"/>
            <person name="Cuomo C."/>
            <person name="de Hoog S."/>
            <person name="Gorbushina A."/>
            <person name="Walker B."/>
            <person name="Young S.K."/>
            <person name="Zeng Q."/>
            <person name="Gargeya S."/>
            <person name="Fitzgerald M."/>
            <person name="Haas B."/>
            <person name="Abouelleil A."/>
            <person name="Allen A.W."/>
            <person name="Alvarado L."/>
            <person name="Arachchi H.M."/>
            <person name="Berlin A.M."/>
            <person name="Chapman S.B."/>
            <person name="Gainer-Dewar J."/>
            <person name="Goldberg J."/>
            <person name="Griggs A."/>
            <person name="Gujja S."/>
            <person name="Hansen M."/>
            <person name="Howarth C."/>
            <person name="Imamovic A."/>
            <person name="Ireland A."/>
            <person name="Larimer J."/>
            <person name="McCowan C."/>
            <person name="Murphy C."/>
            <person name="Pearson M."/>
            <person name="Poon T.W."/>
            <person name="Priest M."/>
            <person name="Roberts A."/>
            <person name="Saif S."/>
            <person name="Shea T."/>
            <person name="Sisk P."/>
            <person name="Sykes S."/>
            <person name="Wortman J."/>
            <person name="Nusbaum C."/>
            <person name="Birren B."/>
        </authorList>
    </citation>
    <scope>NUCLEOTIDE SEQUENCE [LARGE SCALE GENOMIC DNA]</scope>
    <source>
        <strain evidence="2 3">CBS 160.54</strain>
    </source>
</reference>
<proteinExistence type="inferred from homology"/>
<dbReference type="PANTHER" id="PTHR43544:SF32">
    <property type="entry name" value="CHAIN DEHYDROGENASE, PUTATIVE (AFU_ORTHOLOGUE AFUA_5G01530)-RELATED"/>
    <property type="match status" value="1"/>
</dbReference>
<comment type="similarity">
    <text evidence="1">Belongs to the short-chain dehydrogenases/reductases (SDR) family.</text>
</comment>
<dbReference type="EMBL" id="KB822698">
    <property type="protein sequence ID" value="ETI27287.1"/>
    <property type="molecule type" value="Genomic_DNA"/>
</dbReference>
<dbReference type="Pfam" id="PF00106">
    <property type="entry name" value="adh_short"/>
    <property type="match status" value="1"/>
</dbReference>
<dbReference type="GeneID" id="19987970"/>
<dbReference type="AlphaFoldDB" id="V9DMV1"/>
<name>V9DMV1_9EURO</name>
<sequence length="314" mass="33962">MMGMVVGRAKRVMEASAFAPGIRTWLDRAKNSGGYSCEPELADEQLAEGRVSNGNSNDCAGGNNGIGYETVKALLQSTKPYHILMGSRSQDKAENAIAKLQKECPGSRNTVEAVQVDVTSDDSIQAAFDKISSSPGHIDTLINNAGATFDLEYVAGKVSLRDCFMKAYDVNVAGTNVLTWTFMPLLLKSSDPRLIFVTGLSNVTQASKSYFPTPPQPAGWPKRIEFETIGYRCSKTALNMLMVDWNHKLKADGVKVWALGPGMLETDLGNARHLAKKMGAKPAHIGGQFIRSVVEGQRDADVGKIIVKDGISEF</sequence>
<dbReference type="RefSeq" id="XP_008723693.1">
    <property type="nucleotide sequence ID" value="XM_008725471.1"/>
</dbReference>
<dbReference type="PANTHER" id="PTHR43544">
    <property type="entry name" value="SHORT-CHAIN DEHYDROGENASE/REDUCTASE"/>
    <property type="match status" value="1"/>
</dbReference>
<dbReference type="Gene3D" id="3.40.50.720">
    <property type="entry name" value="NAD(P)-binding Rossmann-like Domain"/>
    <property type="match status" value="1"/>
</dbReference>
<dbReference type="SUPFAM" id="SSF51735">
    <property type="entry name" value="NAD(P)-binding Rossmann-fold domains"/>
    <property type="match status" value="1"/>
</dbReference>
<evidence type="ECO:0000313" key="3">
    <source>
        <dbReference type="Proteomes" id="UP000030678"/>
    </source>
</evidence>
<accession>V9DMV1</accession>
<dbReference type="PRINTS" id="PR00081">
    <property type="entry name" value="GDHRDH"/>
</dbReference>
<dbReference type="GO" id="GO:0005737">
    <property type="term" value="C:cytoplasm"/>
    <property type="evidence" value="ECO:0007669"/>
    <property type="project" value="TreeGrafter"/>
</dbReference>
<dbReference type="GO" id="GO:0016491">
    <property type="term" value="F:oxidoreductase activity"/>
    <property type="evidence" value="ECO:0007669"/>
    <property type="project" value="TreeGrafter"/>
</dbReference>
<gene>
    <name evidence="2" type="ORF">G647_09477</name>
</gene>
<evidence type="ECO:0000313" key="2">
    <source>
        <dbReference type="EMBL" id="ETI27287.1"/>
    </source>
</evidence>
<organism evidence="2 3">
    <name type="scientific">Cladophialophora carrionii CBS 160.54</name>
    <dbReference type="NCBI Taxonomy" id="1279043"/>
    <lineage>
        <taxon>Eukaryota</taxon>
        <taxon>Fungi</taxon>
        <taxon>Dikarya</taxon>
        <taxon>Ascomycota</taxon>
        <taxon>Pezizomycotina</taxon>
        <taxon>Eurotiomycetes</taxon>
        <taxon>Chaetothyriomycetidae</taxon>
        <taxon>Chaetothyriales</taxon>
        <taxon>Herpotrichiellaceae</taxon>
        <taxon>Cladophialophora</taxon>
    </lineage>
</organism>
<dbReference type="InterPro" id="IPR002347">
    <property type="entry name" value="SDR_fam"/>
</dbReference>
<dbReference type="InterPro" id="IPR036291">
    <property type="entry name" value="NAD(P)-bd_dom_sf"/>
</dbReference>
<evidence type="ECO:0000256" key="1">
    <source>
        <dbReference type="ARBA" id="ARBA00006484"/>
    </source>
</evidence>
<dbReference type="GO" id="GO:0019748">
    <property type="term" value="P:secondary metabolic process"/>
    <property type="evidence" value="ECO:0007669"/>
    <property type="project" value="TreeGrafter"/>
</dbReference>
<dbReference type="Proteomes" id="UP000030678">
    <property type="component" value="Unassembled WGS sequence"/>
</dbReference>
<protein>
    <submittedName>
        <fullName evidence="2">Uncharacterized protein</fullName>
    </submittedName>
</protein>